<proteinExistence type="predicted"/>
<dbReference type="Pfam" id="PF22936">
    <property type="entry name" value="Pol_BBD"/>
    <property type="match status" value="1"/>
</dbReference>
<dbReference type="EMBL" id="SSTE01023063">
    <property type="protein sequence ID" value="KAA0025804.1"/>
    <property type="molecule type" value="Genomic_DNA"/>
</dbReference>
<feature type="region of interest" description="Disordered" evidence="1">
    <location>
        <begin position="1"/>
        <end position="22"/>
    </location>
</feature>
<evidence type="ECO:0000313" key="4">
    <source>
        <dbReference type="EMBL" id="TYK09652.1"/>
    </source>
</evidence>
<feature type="domain" description="Retrovirus-related Pol polyprotein from transposon TNT 1-94-like beta-barrel" evidence="2">
    <location>
        <begin position="49"/>
        <end position="108"/>
    </location>
</feature>
<dbReference type="OrthoDB" id="2596766at2759"/>
<evidence type="ECO:0000313" key="3">
    <source>
        <dbReference type="EMBL" id="KAA0025804.1"/>
    </source>
</evidence>
<name>A0A5D3CEE1_CUCMM</name>
<organism evidence="4 6">
    <name type="scientific">Cucumis melo var. makuwa</name>
    <name type="common">Oriental melon</name>
    <dbReference type="NCBI Taxonomy" id="1194695"/>
    <lineage>
        <taxon>Eukaryota</taxon>
        <taxon>Viridiplantae</taxon>
        <taxon>Streptophyta</taxon>
        <taxon>Embryophyta</taxon>
        <taxon>Tracheophyta</taxon>
        <taxon>Spermatophyta</taxon>
        <taxon>Magnoliopsida</taxon>
        <taxon>eudicotyledons</taxon>
        <taxon>Gunneridae</taxon>
        <taxon>Pentapetalae</taxon>
        <taxon>rosids</taxon>
        <taxon>fabids</taxon>
        <taxon>Cucurbitales</taxon>
        <taxon>Cucurbitaceae</taxon>
        <taxon>Benincaseae</taxon>
        <taxon>Cucumis</taxon>
    </lineage>
</organism>
<sequence>MRTEEANRLEDKKEWPNQRPIPQANLAEQDDVVIAAVVEVNLIKNKTDWILDTRASRHFFTNRELLHDYEDTTDRECVFIGNSTTVGVLGKGKVSLKIVLEGDKVILTKNGEFVAESIDMWHGKLGQIFIN</sequence>
<protein>
    <submittedName>
        <fullName evidence="4">Ty1-copia retrotransposon protein</fullName>
    </submittedName>
</protein>
<feature type="compositionally biased region" description="Basic and acidic residues" evidence="1">
    <location>
        <begin position="1"/>
        <end position="16"/>
    </location>
</feature>
<evidence type="ECO:0000313" key="5">
    <source>
        <dbReference type="Proteomes" id="UP000321393"/>
    </source>
</evidence>
<dbReference type="PANTHER" id="PTHR47592">
    <property type="entry name" value="PBF68 PROTEIN"/>
    <property type="match status" value="1"/>
</dbReference>
<dbReference type="InterPro" id="IPR054722">
    <property type="entry name" value="PolX-like_BBD"/>
</dbReference>
<dbReference type="PANTHER" id="PTHR47592:SF30">
    <property type="entry name" value="CCHC-TYPE DOMAIN-CONTAINING PROTEIN"/>
    <property type="match status" value="1"/>
</dbReference>
<evidence type="ECO:0000313" key="6">
    <source>
        <dbReference type="Proteomes" id="UP000321947"/>
    </source>
</evidence>
<gene>
    <name evidence="4" type="ORF">E5676_scaffold447G00520</name>
    <name evidence="3" type="ORF">E6C27_scaffold34G00560</name>
</gene>
<evidence type="ECO:0000259" key="2">
    <source>
        <dbReference type="Pfam" id="PF22936"/>
    </source>
</evidence>
<comment type="caution">
    <text evidence="4">The sequence shown here is derived from an EMBL/GenBank/DDBJ whole genome shotgun (WGS) entry which is preliminary data.</text>
</comment>
<dbReference type="Proteomes" id="UP000321947">
    <property type="component" value="Unassembled WGS sequence"/>
</dbReference>
<reference evidence="5 6" key="1">
    <citation type="submission" date="2019-08" db="EMBL/GenBank/DDBJ databases">
        <title>Draft genome sequences of two oriental melons (Cucumis melo L. var makuwa).</title>
        <authorList>
            <person name="Kwon S.-Y."/>
        </authorList>
    </citation>
    <scope>NUCLEOTIDE SEQUENCE [LARGE SCALE GENOMIC DNA]</scope>
    <source>
        <strain evidence="6">cv. Chang Bougi</strain>
        <strain evidence="5">cv. SW 3</strain>
        <tissue evidence="4">Leaf</tissue>
    </source>
</reference>
<accession>A0A5D3CEE1</accession>
<dbReference type="Proteomes" id="UP000321393">
    <property type="component" value="Unassembled WGS sequence"/>
</dbReference>
<dbReference type="AlphaFoldDB" id="A0A5D3CEE1"/>
<dbReference type="EMBL" id="SSTD01011480">
    <property type="protein sequence ID" value="TYK09652.1"/>
    <property type="molecule type" value="Genomic_DNA"/>
</dbReference>
<evidence type="ECO:0000256" key="1">
    <source>
        <dbReference type="SAM" id="MobiDB-lite"/>
    </source>
</evidence>